<dbReference type="EC" id="2.3.2.6" evidence="10 15"/>
<evidence type="ECO:0000256" key="4">
    <source>
        <dbReference type="ARBA" id="ARBA00023315"/>
    </source>
</evidence>
<dbReference type="Gene3D" id="3.30.70.3550">
    <property type="entry name" value="Leucyl/phenylalanyl-tRNA-protein transferase, N-terminal domain"/>
    <property type="match status" value="1"/>
</dbReference>
<dbReference type="HAMAP" id="MF_00688">
    <property type="entry name" value="Leu_Phe_trans"/>
    <property type="match status" value="1"/>
</dbReference>
<accession>A0A545T8K7</accession>
<dbReference type="GO" id="GO:0030163">
    <property type="term" value="P:protein catabolic process"/>
    <property type="evidence" value="ECO:0007669"/>
    <property type="project" value="UniProtKB-UniRule"/>
</dbReference>
<dbReference type="FunFam" id="3.40.630.70:FF:000001">
    <property type="entry name" value="Leucyl/phenylalanyl-tRNA--protein transferase"/>
    <property type="match status" value="1"/>
</dbReference>
<dbReference type="InterPro" id="IPR042203">
    <property type="entry name" value="Leu/Phe-tRNA_Trfase_C"/>
</dbReference>
<dbReference type="AlphaFoldDB" id="A0A545T8K7"/>
<evidence type="ECO:0000256" key="12">
    <source>
        <dbReference type="ARBA" id="ARBA00077136"/>
    </source>
</evidence>
<dbReference type="GO" id="GO:0005737">
    <property type="term" value="C:cytoplasm"/>
    <property type="evidence" value="ECO:0007669"/>
    <property type="project" value="UniProtKB-SubCell"/>
</dbReference>
<dbReference type="RefSeq" id="WP_142905675.1">
    <property type="nucleotide sequence ID" value="NZ_ML660097.1"/>
</dbReference>
<gene>
    <name evidence="15" type="primary">aat</name>
    <name evidence="16" type="ORF">FKG94_17790</name>
</gene>
<dbReference type="PANTHER" id="PTHR30098">
    <property type="entry name" value="LEUCYL/PHENYLALANYL-TRNA--PROTEIN TRANSFERASE"/>
    <property type="match status" value="1"/>
</dbReference>
<evidence type="ECO:0000313" key="17">
    <source>
        <dbReference type="Proteomes" id="UP000319732"/>
    </source>
</evidence>
<comment type="subcellular location">
    <subcellularLocation>
        <location evidence="1 15">Cytoplasm</location>
    </subcellularLocation>
</comment>
<protein>
    <recommendedName>
        <fullName evidence="11 15">Leucyl/phenylalanyl-tRNA--protein transferase</fullName>
        <ecNumber evidence="10 15">2.3.2.6</ecNumber>
    </recommendedName>
    <alternativeName>
        <fullName evidence="12 15">L/F-transferase</fullName>
    </alternativeName>
    <alternativeName>
        <fullName evidence="13 15">Leucyltransferase</fullName>
    </alternativeName>
    <alternativeName>
        <fullName evidence="14 15">Phenyalanyltransferase</fullName>
    </alternativeName>
</protein>
<keyword evidence="4 15" id="KW-0012">Acyltransferase</keyword>
<dbReference type="FunFam" id="3.30.70.3550:FF:000001">
    <property type="entry name" value="Leucyl/phenylalanyl-tRNA--protein transferase"/>
    <property type="match status" value="1"/>
</dbReference>
<dbReference type="NCBIfam" id="TIGR00667">
    <property type="entry name" value="aat"/>
    <property type="match status" value="1"/>
</dbReference>
<dbReference type="InterPro" id="IPR016181">
    <property type="entry name" value="Acyl_CoA_acyltransferase"/>
</dbReference>
<evidence type="ECO:0000256" key="8">
    <source>
        <dbReference type="ARBA" id="ARBA00054043"/>
    </source>
</evidence>
<dbReference type="InterPro" id="IPR004616">
    <property type="entry name" value="Leu/Phe-tRNA_Trfase"/>
</dbReference>
<evidence type="ECO:0000256" key="15">
    <source>
        <dbReference type="HAMAP-Rule" id="MF_00688"/>
    </source>
</evidence>
<comment type="function">
    <text evidence="8 15">Functions in the N-end rule pathway of protein degradation where it conjugates Leu, Phe and, less efficiently, Met from aminoacyl-tRNAs to the N-termini of proteins containing an N-terminal arginine or lysine.</text>
</comment>
<evidence type="ECO:0000256" key="6">
    <source>
        <dbReference type="ARBA" id="ARBA00050652"/>
    </source>
</evidence>
<comment type="catalytic activity">
    <reaction evidence="6 15">
        <text>N-terminal L-arginyl-[protein] + L-leucyl-tRNA(Leu) = N-terminal L-leucyl-L-arginyl-[protein] + tRNA(Leu) + H(+)</text>
        <dbReference type="Rhea" id="RHEA:50416"/>
        <dbReference type="Rhea" id="RHEA-COMP:9613"/>
        <dbReference type="Rhea" id="RHEA-COMP:9622"/>
        <dbReference type="Rhea" id="RHEA-COMP:12672"/>
        <dbReference type="Rhea" id="RHEA-COMP:12673"/>
        <dbReference type="ChEBI" id="CHEBI:15378"/>
        <dbReference type="ChEBI" id="CHEBI:64719"/>
        <dbReference type="ChEBI" id="CHEBI:78442"/>
        <dbReference type="ChEBI" id="CHEBI:78494"/>
        <dbReference type="ChEBI" id="CHEBI:133044"/>
        <dbReference type="EC" id="2.3.2.6"/>
    </reaction>
</comment>
<dbReference type="OrthoDB" id="9790282at2"/>
<evidence type="ECO:0000256" key="13">
    <source>
        <dbReference type="ARBA" id="ARBA00077165"/>
    </source>
</evidence>
<comment type="catalytic activity">
    <reaction evidence="7 15">
        <text>N-terminal L-lysyl-[protein] + L-leucyl-tRNA(Leu) = N-terminal L-leucyl-L-lysyl-[protein] + tRNA(Leu) + H(+)</text>
        <dbReference type="Rhea" id="RHEA:12340"/>
        <dbReference type="Rhea" id="RHEA-COMP:9613"/>
        <dbReference type="Rhea" id="RHEA-COMP:9622"/>
        <dbReference type="Rhea" id="RHEA-COMP:12670"/>
        <dbReference type="Rhea" id="RHEA-COMP:12671"/>
        <dbReference type="ChEBI" id="CHEBI:15378"/>
        <dbReference type="ChEBI" id="CHEBI:65249"/>
        <dbReference type="ChEBI" id="CHEBI:78442"/>
        <dbReference type="ChEBI" id="CHEBI:78494"/>
        <dbReference type="ChEBI" id="CHEBI:133043"/>
        <dbReference type="EC" id="2.3.2.6"/>
    </reaction>
</comment>
<evidence type="ECO:0000256" key="2">
    <source>
        <dbReference type="ARBA" id="ARBA00022490"/>
    </source>
</evidence>
<dbReference type="EMBL" id="VHSG01000018">
    <property type="protein sequence ID" value="TQV73546.1"/>
    <property type="molecule type" value="Genomic_DNA"/>
</dbReference>
<keyword evidence="2 15" id="KW-0963">Cytoplasm</keyword>
<evidence type="ECO:0000256" key="9">
    <source>
        <dbReference type="ARBA" id="ARBA00061535"/>
    </source>
</evidence>
<keyword evidence="3 15" id="KW-0808">Transferase</keyword>
<evidence type="ECO:0000256" key="1">
    <source>
        <dbReference type="ARBA" id="ARBA00004496"/>
    </source>
</evidence>
<evidence type="ECO:0000256" key="7">
    <source>
        <dbReference type="ARBA" id="ARBA00051538"/>
    </source>
</evidence>
<comment type="similarity">
    <text evidence="9 15">Belongs to the L/F-transferase family.</text>
</comment>
<comment type="caution">
    <text evidence="16">The sequence shown here is derived from an EMBL/GenBank/DDBJ whole genome shotgun (WGS) entry which is preliminary data.</text>
</comment>
<name>A0A545T8K7_9GAMM</name>
<dbReference type="Gene3D" id="3.40.630.70">
    <property type="entry name" value="Leucyl/phenylalanyl-tRNA-protein transferase, C-terminal domain"/>
    <property type="match status" value="1"/>
</dbReference>
<dbReference type="PANTHER" id="PTHR30098:SF2">
    <property type="entry name" value="LEUCYL_PHENYLALANYL-TRNA--PROTEIN TRANSFERASE"/>
    <property type="match status" value="1"/>
</dbReference>
<evidence type="ECO:0000256" key="3">
    <source>
        <dbReference type="ARBA" id="ARBA00022679"/>
    </source>
</evidence>
<keyword evidence="17" id="KW-1185">Reference proteome</keyword>
<proteinExistence type="inferred from homology"/>
<evidence type="ECO:0000256" key="11">
    <source>
        <dbReference type="ARBA" id="ARBA00074372"/>
    </source>
</evidence>
<evidence type="ECO:0000313" key="16">
    <source>
        <dbReference type="EMBL" id="TQV73546.1"/>
    </source>
</evidence>
<dbReference type="SUPFAM" id="SSF55729">
    <property type="entry name" value="Acyl-CoA N-acyltransferases (Nat)"/>
    <property type="match status" value="1"/>
</dbReference>
<organism evidence="16 17">
    <name type="scientific">Exilibacterium tricleocarpae</name>
    <dbReference type="NCBI Taxonomy" id="2591008"/>
    <lineage>
        <taxon>Bacteria</taxon>
        <taxon>Pseudomonadati</taxon>
        <taxon>Pseudomonadota</taxon>
        <taxon>Gammaproteobacteria</taxon>
        <taxon>Cellvibrionales</taxon>
        <taxon>Cellvibrionaceae</taxon>
        <taxon>Exilibacterium</taxon>
    </lineage>
</organism>
<evidence type="ECO:0000256" key="5">
    <source>
        <dbReference type="ARBA" id="ARBA00050607"/>
    </source>
</evidence>
<dbReference type="Pfam" id="PF03588">
    <property type="entry name" value="Leu_Phe_trans"/>
    <property type="match status" value="1"/>
</dbReference>
<comment type="catalytic activity">
    <reaction evidence="5 15">
        <text>L-phenylalanyl-tRNA(Phe) + an N-terminal L-alpha-aminoacyl-[protein] = an N-terminal L-phenylalanyl-L-alpha-aminoacyl-[protein] + tRNA(Phe)</text>
        <dbReference type="Rhea" id="RHEA:43632"/>
        <dbReference type="Rhea" id="RHEA-COMP:9668"/>
        <dbReference type="Rhea" id="RHEA-COMP:9699"/>
        <dbReference type="Rhea" id="RHEA-COMP:10636"/>
        <dbReference type="Rhea" id="RHEA-COMP:10637"/>
        <dbReference type="ChEBI" id="CHEBI:78442"/>
        <dbReference type="ChEBI" id="CHEBI:78531"/>
        <dbReference type="ChEBI" id="CHEBI:78597"/>
        <dbReference type="ChEBI" id="CHEBI:83561"/>
        <dbReference type="EC" id="2.3.2.6"/>
    </reaction>
</comment>
<sequence length="261" mass="29851">MSQIPWLDCDHLAFPPLEQALTSPNGLLAAGGDLRPQRLLYAYRRGIFPWYEEGQPILWWSPSPRMVIFPHQLHIARSLRKILRRGRFTVTADTAFERVIEACAGTRRHAGSDEGTWITAAMQRAYCELHRLGHAHSVEVWLDSKLVGGLYGIALGQVFFGESMFSLERDASKVAFVHLVQQLGDWGFQLVDCQVASDHLSSLGAGEISRQRFAQLLLNYVDVEPEINRPDIDRPDLERDAATGHRNRQSRWRMTWRYKND</sequence>
<dbReference type="GO" id="GO:0008914">
    <property type="term" value="F:leucyl-tRNA--protein transferase activity"/>
    <property type="evidence" value="ECO:0007669"/>
    <property type="project" value="UniProtKB-UniRule"/>
</dbReference>
<dbReference type="InterPro" id="IPR042221">
    <property type="entry name" value="Leu/Phe-tRNA_Trfase_N"/>
</dbReference>
<evidence type="ECO:0000256" key="14">
    <source>
        <dbReference type="ARBA" id="ARBA00083640"/>
    </source>
</evidence>
<evidence type="ECO:0000256" key="10">
    <source>
        <dbReference type="ARBA" id="ARBA00066767"/>
    </source>
</evidence>
<dbReference type="Proteomes" id="UP000319732">
    <property type="component" value="Unassembled WGS sequence"/>
</dbReference>
<reference evidence="16 17" key="1">
    <citation type="submission" date="2019-06" db="EMBL/GenBank/DDBJ databases">
        <title>Whole genome sequence for Cellvibrionaceae sp. R142.</title>
        <authorList>
            <person name="Wang G."/>
        </authorList>
    </citation>
    <scope>NUCLEOTIDE SEQUENCE [LARGE SCALE GENOMIC DNA]</scope>
    <source>
        <strain evidence="16 17">R142</strain>
    </source>
</reference>